<sequence>MTQLNKSHPLIKLLISIHQDQQKEITITVYHIQKRSTLYLCPKRQCKNWFSLVDERLVLCVPNVKQSTHFWFPDIEINPESALEPVRPFEFVVVQMLARCSSQQPPRESYTSMGGQITRVLPITPGNVAPGCNMNETYTLPLAMESSDTEEPQSPQ</sequence>
<protein>
    <submittedName>
        <fullName evidence="1">Uncharacterized protein</fullName>
    </submittedName>
</protein>
<proteinExistence type="predicted"/>
<comment type="caution">
    <text evidence="1">The sequence shown here is derived from an EMBL/GenBank/DDBJ whole genome shotgun (WGS) entry which is preliminary data.</text>
</comment>
<keyword evidence="2" id="KW-1185">Reference proteome</keyword>
<evidence type="ECO:0000313" key="1">
    <source>
        <dbReference type="EMBL" id="KAK0726481.1"/>
    </source>
</evidence>
<dbReference type="AlphaFoldDB" id="A0AA40B2J5"/>
<gene>
    <name evidence="1" type="ORF">B0T21DRAFT_413810</name>
</gene>
<name>A0AA40B2J5_9PEZI</name>
<dbReference type="EMBL" id="JAUKTV010000010">
    <property type="protein sequence ID" value="KAK0726481.1"/>
    <property type="molecule type" value="Genomic_DNA"/>
</dbReference>
<evidence type="ECO:0000313" key="2">
    <source>
        <dbReference type="Proteomes" id="UP001172159"/>
    </source>
</evidence>
<accession>A0AA40B2J5</accession>
<dbReference type="Proteomes" id="UP001172159">
    <property type="component" value="Unassembled WGS sequence"/>
</dbReference>
<organism evidence="1 2">
    <name type="scientific">Apiosordaria backusii</name>
    <dbReference type="NCBI Taxonomy" id="314023"/>
    <lineage>
        <taxon>Eukaryota</taxon>
        <taxon>Fungi</taxon>
        <taxon>Dikarya</taxon>
        <taxon>Ascomycota</taxon>
        <taxon>Pezizomycotina</taxon>
        <taxon>Sordariomycetes</taxon>
        <taxon>Sordariomycetidae</taxon>
        <taxon>Sordariales</taxon>
        <taxon>Lasiosphaeriaceae</taxon>
        <taxon>Apiosordaria</taxon>
    </lineage>
</organism>
<reference evidence="1" key="1">
    <citation type="submission" date="2023-06" db="EMBL/GenBank/DDBJ databases">
        <title>Genome-scale phylogeny and comparative genomics of the fungal order Sordariales.</title>
        <authorList>
            <consortium name="Lawrence Berkeley National Laboratory"/>
            <person name="Hensen N."/>
            <person name="Bonometti L."/>
            <person name="Westerberg I."/>
            <person name="Brannstrom I.O."/>
            <person name="Guillou S."/>
            <person name="Cros-Aarteil S."/>
            <person name="Calhoun S."/>
            <person name="Haridas S."/>
            <person name="Kuo A."/>
            <person name="Mondo S."/>
            <person name="Pangilinan J."/>
            <person name="Riley R."/>
            <person name="Labutti K."/>
            <person name="Andreopoulos B."/>
            <person name="Lipzen A."/>
            <person name="Chen C."/>
            <person name="Yanf M."/>
            <person name="Daum C."/>
            <person name="Ng V."/>
            <person name="Clum A."/>
            <person name="Steindorff A."/>
            <person name="Ohm R."/>
            <person name="Martin F."/>
            <person name="Silar P."/>
            <person name="Natvig D."/>
            <person name="Lalanne C."/>
            <person name="Gautier V."/>
            <person name="Ament-Velasquez S.L."/>
            <person name="Kruys A."/>
            <person name="Hutchinson M.I."/>
            <person name="Powell A.J."/>
            <person name="Barry K."/>
            <person name="Miller A.N."/>
            <person name="Grigoriev I.V."/>
            <person name="Debuchy R."/>
            <person name="Gladieux P."/>
            <person name="Thoren M.H."/>
            <person name="Johannesson H."/>
        </authorList>
    </citation>
    <scope>NUCLEOTIDE SEQUENCE</scope>
    <source>
        <strain evidence="1">CBS 540.89</strain>
    </source>
</reference>